<dbReference type="PANTHER" id="PTHR33375">
    <property type="entry name" value="CHROMOSOME-PARTITIONING PROTEIN PARB-RELATED"/>
    <property type="match status" value="1"/>
</dbReference>
<evidence type="ECO:0000313" key="4">
    <source>
        <dbReference type="EMBL" id="MFC5510375.1"/>
    </source>
</evidence>
<dbReference type="SMART" id="SM00470">
    <property type="entry name" value="ParB"/>
    <property type="match status" value="1"/>
</dbReference>
<proteinExistence type="inferred from homology"/>
<dbReference type="InterPro" id="IPR050336">
    <property type="entry name" value="Chromosome_partition/occlusion"/>
</dbReference>
<dbReference type="InterPro" id="IPR004437">
    <property type="entry name" value="ParB/RepB/Spo0J"/>
</dbReference>
<sequence>MVKKNKSLNLQQYTGVVQGATQRTPDARIKVNLIDVEAQVRTQFDEQAQAELDASVKAQGVIQPVVLLAKPDGRYRLIAGERRLRSTLNNGIDDIPAVIRSNLEPWEIRRIQVSENAERDDITPHDEARAVSEDVANYGVPKTMEIWNRSEGWVSKRTSVSNYAEPLKQLLKDRVLRDLEVAGSLNQIYDLDKQEFARLEKRVREGLPLSREEARGKVQQVKEWLNEAKQREERRQSLGQQAGRNKGASQAGAAQKTSPKHGAASERQPDTKSAAAVSTIEATTTATSHSTRPAPDAQANLGAKEPASDTTAATPAISNEQALVLEQMVTLFQNGLANRELIKDVQDELLELGADMNQTEWAMWSLYQTVALPLLAALGETRAQRYLQRTIADLRTAKPQALWEALHPVTDGKASDDWTAARTPVAPMPKGWRF</sequence>
<dbReference type="SUPFAM" id="SSF110849">
    <property type="entry name" value="ParB/Sulfiredoxin"/>
    <property type="match status" value="1"/>
</dbReference>
<comment type="caution">
    <text evidence="4">The sequence shown here is derived from an EMBL/GenBank/DDBJ whole genome shotgun (WGS) entry which is preliminary data.</text>
</comment>
<accession>A0ABW0PD69</accession>
<keyword evidence="5" id="KW-1185">Reference proteome</keyword>
<feature type="compositionally biased region" description="Polar residues" evidence="2">
    <location>
        <begin position="280"/>
        <end position="291"/>
    </location>
</feature>
<dbReference type="Gene3D" id="1.10.10.2830">
    <property type="match status" value="1"/>
</dbReference>
<dbReference type="RefSeq" id="WP_379717622.1">
    <property type="nucleotide sequence ID" value="NZ_JBHSMS010000015.1"/>
</dbReference>
<feature type="domain" description="ParB-like N-terminal" evidence="3">
    <location>
        <begin position="27"/>
        <end position="117"/>
    </location>
</feature>
<evidence type="ECO:0000256" key="1">
    <source>
        <dbReference type="ARBA" id="ARBA00006295"/>
    </source>
</evidence>
<dbReference type="NCBIfam" id="TIGR00180">
    <property type="entry name" value="parB_part"/>
    <property type="match status" value="1"/>
</dbReference>
<feature type="region of interest" description="Disordered" evidence="2">
    <location>
        <begin position="229"/>
        <end position="312"/>
    </location>
</feature>
<protein>
    <submittedName>
        <fullName evidence="4">ParB/RepB/Spo0J family partition protein</fullName>
    </submittedName>
</protein>
<reference evidence="5" key="1">
    <citation type="journal article" date="2019" name="Int. J. Syst. Evol. Microbiol.">
        <title>The Global Catalogue of Microorganisms (GCM) 10K type strain sequencing project: providing services to taxonomists for standard genome sequencing and annotation.</title>
        <authorList>
            <consortium name="The Broad Institute Genomics Platform"/>
            <consortium name="The Broad Institute Genome Sequencing Center for Infectious Disease"/>
            <person name="Wu L."/>
            <person name="Ma J."/>
        </authorList>
    </citation>
    <scope>NUCLEOTIDE SEQUENCE [LARGE SCALE GENOMIC DNA]</scope>
    <source>
        <strain evidence="5">CCUG 38813</strain>
    </source>
</reference>
<dbReference type="Pfam" id="PF02195">
    <property type="entry name" value="ParB_N"/>
    <property type="match status" value="1"/>
</dbReference>
<dbReference type="InterPro" id="IPR003115">
    <property type="entry name" value="ParB_N"/>
</dbReference>
<dbReference type="SUPFAM" id="SSF109709">
    <property type="entry name" value="KorB DNA-binding domain-like"/>
    <property type="match status" value="1"/>
</dbReference>
<dbReference type="EMBL" id="JBHSMS010000015">
    <property type="protein sequence ID" value="MFC5510375.1"/>
    <property type="molecule type" value="Genomic_DNA"/>
</dbReference>
<dbReference type="Proteomes" id="UP001596031">
    <property type="component" value="Unassembled WGS sequence"/>
</dbReference>
<name>A0ABW0PD69_9BURK</name>
<gene>
    <name evidence="4" type="ORF">ACFPOU_04435</name>
</gene>
<evidence type="ECO:0000313" key="5">
    <source>
        <dbReference type="Proteomes" id="UP001596031"/>
    </source>
</evidence>
<dbReference type="InterPro" id="IPR036086">
    <property type="entry name" value="ParB/Sulfiredoxin_sf"/>
</dbReference>
<evidence type="ECO:0000256" key="2">
    <source>
        <dbReference type="SAM" id="MobiDB-lite"/>
    </source>
</evidence>
<dbReference type="Gene3D" id="3.90.1530.30">
    <property type="match status" value="1"/>
</dbReference>
<organism evidence="4 5">
    <name type="scientific">Massilia jejuensis</name>
    <dbReference type="NCBI Taxonomy" id="648894"/>
    <lineage>
        <taxon>Bacteria</taxon>
        <taxon>Pseudomonadati</taxon>
        <taxon>Pseudomonadota</taxon>
        <taxon>Betaproteobacteria</taxon>
        <taxon>Burkholderiales</taxon>
        <taxon>Oxalobacteraceae</taxon>
        <taxon>Telluria group</taxon>
        <taxon>Massilia</taxon>
    </lineage>
</organism>
<comment type="similarity">
    <text evidence="1">Belongs to the ParB family.</text>
</comment>
<dbReference type="PANTHER" id="PTHR33375:SF1">
    <property type="entry name" value="CHROMOSOME-PARTITIONING PROTEIN PARB-RELATED"/>
    <property type="match status" value="1"/>
</dbReference>
<evidence type="ECO:0000259" key="3">
    <source>
        <dbReference type="SMART" id="SM00470"/>
    </source>
</evidence>